<comment type="caution">
    <text evidence="1">The sequence shown here is derived from an EMBL/GenBank/DDBJ whole genome shotgun (WGS) entry which is preliminary data.</text>
</comment>
<organism evidence="1 2">
    <name type="scientific">Myxacorys almedinensis A</name>
    <dbReference type="NCBI Taxonomy" id="2690445"/>
    <lineage>
        <taxon>Bacteria</taxon>
        <taxon>Bacillati</taxon>
        <taxon>Cyanobacteriota</taxon>
        <taxon>Cyanophyceae</taxon>
        <taxon>Leptolyngbyales</taxon>
        <taxon>Leptolyngbyaceae</taxon>
        <taxon>Myxacorys</taxon>
        <taxon>Myxacorys almedinensis</taxon>
    </lineage>
</organism>
<evidence type="ECO:0000313" key="2">
    <source>
        <dbReference type="Proteomes" id="UP000646053"/>
    </source>
</evidence>
<reference evidence="1" key="1">
    <citation type="submission" date="2019-12" db="EMBL/GenBank/DDBJ databases">
        <title>High-Quality draft genome sequences of three cyanobacteria isolated from the limestone walls of the Old Cathedral of Coimbra.</title>
        <authorList>
            <person name="Tiago I."/>
            <person name="Soares F."/>
            <person name="Portugal A."/>
        </authorList>
    </citation>
    <scope>NUCLEOTIDE SEQUENCE</scope>
    <source>
        <strain evidence="1">A</strain>
    </source>
</reference>
<dbReference type="AlphaFoldDB" id="A0A8J7Z2H8"/>
<keyword evidence="2" id="KW-1185">Reference proteome</keyword>
<dbReference type="RefSeq" id="WP_162424357.1">
    <property type="nucleotide sequence ID" value="NZ_WVIE01000020.1"/>
</dbReference>
<accession>A0A8J7Z2H8</accession>
<name>A0A8J7Z2H8_9CYAN</name>
<sequence>MSTLPPYIALEPNNREALFEALKVGLEKAWGKTGQTEDFSAVYWVRKI</sequence>
<gene>
    <name evidence="1" type="ORF">GS601_16295</name>
</gene>
<proteinExistence type="predicted"/>
<dbReference type="Proteomes" id="UP000646053">
    <property type="component" value="Unassembled WGS sequence"/>
</dbReference>
<dbReference type="EMBL" id="WVIE01000020">
    <property type="protein sequence ID" value="NDJ18832.1"/>
    <property type="molecule type" value="Genomic_DNA"/>
</dbReference>
<evidence type="ECO:0000313" key="1">
    <source>
        <dbReference type="EMBL" id="NDJ18832.1"/>
    </source>
</evidence>
<protein>
    <submittedName>
        <fullName evidence="1">Uncharacterized protein</fullName>
    </submittedName>
</protein>